<dbReference type="AlphaFoldDB" id="A0AAW0EAU9"/>
<evidence type="ECO:0000313" key="2">
    <source>
        <dbReference type="EMBL" id="KAK7061406.1"/>
    </source>
</evidence>
<dbReference type="EMBL" id="JAWWNJ010000002">
    <property type="protein sequence ID" value="KAK7061406.1"/>
    <property type="molecule type" value="Genomic_DNA"/>
</dbReference>
<feature type="region of interest" description="Disordered" evidence="1">
    <location>
        <begin position="190"/>
        <end position="223"/>
    </location>
</feature>
<sequence length="259" mass="27974">MDNNSHSGPSMTIRSDPLYVNIPADLSSRDPPPIYIPKYTKPAPRPLPVPPQTSNVDPPRPLRRRASGGSFLSIRPPVQKKQTFYVCNPSDSPISPNTPRAPDSALYPSQLALPTPINVIPATPLSPSMPGLVYSPASAVSPPLLTPMTNRSPPNAIPPSLKTRRRFGTSVTSIPQSVLADLRTVASPTRSSTLPVLGIPQSENDSDDDDPSSEFEEDEFEEEDLSFVVQTAKRVGLNASSRVSLGWIGESYSEILRAL</sequence>
<feature type="compositionally biased region" description="Acidic residues" evidence="1">
    <location>
        <begin position="204"/>
        <end position="223"/>
    </location>
</feature>
<evidence type="ECO:0000256" key="1">
    <source>
        <dbReference type="SAM" id="MobiDB-lite"/>
    </source>
</evidence>
<reference evidence="2 3" key="1">
    <citation type="journal article" date="2024" name="J Genomics">
        <title>Draft genome sequencing and assembly of Favolaschia claudopus CIRM-BRFM 2984 isolated from oak limbs.</title>
        <authorList>
            <person name="Navarro D."/>
            <person name="Drula E."/>
            <person name="Chaduli D."/>
            <person name="Cazenave R."/>
            <person name="Ahrendt S."/>
            <person name="Wang J."/>
            <person name="Lipzen A."/>
            <person name="Daum C."/>
            <person name="Barry K."/>
            <person name="Grigoriev I.V."/>
            <person name="Favel A."/>
            <person name="Rosso M.N."/>
            <person name="Martin F."/>
        </authorList>
    </citation>
    <scope>NUCLEOTIDE SEQUENCE [LARGE SCALE GENOMIC DNA]</scope>
    <source>
        <strain evidence="2 3">CIRM-BRFM 2984</strain>
    </source>
</reference>
<organism evidence="2 3">
    <name type="scientific">Favolaschia claudopus</name>
    <dbReference type="NCBI Taxonomy" id="2862362"/>
    <lineage>
        <taxon>Eukaryota</taxon>
        <taxon>Fungi</taxon>
        <taxon>Dikarya</taxon>
        <taxon>Basidiomycota</taxon>
        <taxon>Agaricomycotina</taxon>
        <taxon>Agaricomycetes</taxon>
        <taxon>Agaricomycetidae</taxon>
        <taxon>Agaricales</taxon>
        <taxon>Marasmiineae</taxon>
        <taxon>Mycenaceae</taxon>
        <taxon>Favolaschia</taxon>
    </lineage>
</organism>
<keyword evidence="3" id="KW-1185">Reference proteome</keyword>
<evidence type="ECO:0000313" key="3">
    <source>
        <dbReference type="Proteomes" id="UP001362999"/>
    </source>
</evidence>
<proteinExistence type="predicted"/>
<name>A0AAW0EAU9_9AGAR</name>
<protein>
    <submittedName>
        <fullName evidence="2">Uncharacterized protein</fullName>
    </submittedName>
</protein>
<accession>A0AAW0EAU9</accession>
<comment type="caution">
    <text evidence="2">The sequence shown here is derived from an EMBL/GenBank/DDBJ whole genome shotgun (WGS) entry which is preliminary data.</text>
</comment>
<gene>
    <name evidence="2" type="ORF">R3P38DRAFT_3166380</name>
</gene>
<dbReference type="Proteomes" id="UP001362999">
    <property type="component" value="Unassembled WGS sequence"/>
</dbReference>
<feature type="region of interest" description="Disordered" evidence="1">
    <location>
        <begin position="22"/>
        <end position="74"/>
    </location>
</feature>